<reference evidence="1" key="1">
    <citation type="submission" date="2018-11" db="EMBL/GenBank/DDBJ databases">
        <authorList>
            <person name="Alioto T."/>
            <person name="Alioto T."/>
        </authorList>
    </citation>
    <scope>NUCLEOTIDE SEQUENCE</scope>
</reference>
<evidence type="ECO:0000313" key="2">
    <source>
        <dbReference type="Proteomes" id="UP000596742"/>
    </source>
</evidence>
<keyword evidence="2" id="KW-1185">Reference proteome</keyword>
<dbReference type="EMBL" id="UYJE01007120">
    <property type="protein sequence ID" value="VDI51950.1"/>
    <property type="molecule type" value="Genomic_DNA"/>
</dbReference>
<gene>
    <name evidence="1" type="ORF">MGAL_10B052626</name>
</gene>
<sequence>MKVNVALILEDIRMNMYSISASIERIESAIFVTRQQLNHHLDKLQDNFVAEAVKNSTKQIQSFIMALTKKQREIEEWIEDVESIKKHATDRQTFLGMTNLETKLNKTSNDLQSWIDGNHLSQTVVSFHLNTLLHNIINERTKF</sequence>
<accession>A0A8B6FRD9</accession>
<name>A0A8B6FRD9_MYTGA</name>
<evidence type="ECO:0000313" key="1">
    <source>
        <dbReference type="EMBL" id="VDI51950.1"/>
    </source>
</evidence>
<comment type="caution">
    <text evidence="1">The sequence shown here is derived from an EMBL/GenBank/DDBJ whole genome shotgun (WGS) entry which is preliminary data.</text>
</comment>
<protein>
    <submittedName>
        <fullName evidence="1">Uncharacterized protein</fullName>
    </submittedName>
</protein>
<organism evidence="1 2">
    <name type="scientific">Mytilus galloprovincialis</name>
    <name type="common">Mediterranean mussel</name>
    <dbReference type="NCBI Taxonomy" id="29158"/>
    <lineage>
        <taxon>Eukaryota</taxon>
        <taxon>Metazoa</taxon>
        <taxon>Spiralia</taxon>
        <taxon>Lophotrochozoa</taxon>
        <taxon>Mollusca</taxon>
        <taxon>Bivalvia</taxon>
        <taxon>Autobranchia</taxon>
        <taxon>Pteriomorphia</taxon>
        <taxon>Mytilida</taxon>
        <taxon>Mytiloidea</taxon>
        <taxon>Mytilidae</taxon>
        <taxon>Mytilinae</taxon>
        <taxon>Mytilus</taxon>
    </lineage>
</organism>
<dbReference type="Proteomes" id="UP000596742">
    <property type="component" value="Unassembled WGS sequence"/>
</dbReference>
<dbReference type="AlphaFoldDB" id="A0A8B6FRD9"/>
<proteinExistence type="predicted"/>